<dbReference type="VEuPathDB" id="VectorBase:SSCA001747"/>
<proteinExistence type="inferred from homology"/>
<sequence>MTTTSKPAPVKWAQRNDLIYLCVELLDIEKPEVQIEKDKLIYKATDKDGQKYENTFNFFGEIKPSESMWSNHGRGTEFVLIKQESGPYWKRLLKETNKQHWLKVDFNRWKDEDESDDEKPN</sequence>
<reference evidence="2 3" key="1">
    <citation type="journal article" date="2015" name="Parasit. Vectors">
        <title>Draft genome of the scabies mite.</title>
        <authorList>
            <person name="Rider S.D.Jr."/>
            <person name="Morgan M.S."/>
            <person name="Arlian L.G."/>
        </authorList>
    </citation>
    <scope>NUCLEOTIDE SEQUENCE [LARGE SCALE GENOMIC DNA]</scope>
    <source>
        <strain evidence="2">Arlian Lab</strain>
    </source>
</reference>
<feature type="non-terminal residue" evidence="2">
    <location>
        <position position="121"/>
    </location>
</feature>
<dbReference type="InterPro" id="IPR045250">
    <property type="entry name" value="p23-like"/>
</dbReference>
<comment type="similarity">
    <text evidence="1">Belongs to the p23/wos2 family.</text>
</comment>
<dbReference type="GO" id="GO:0051131">
    <property type="term" value="P:chaperone-mediated protein complex assembly"/>
    <property type="evidence" value="ECO:0007669"/>
    <property type="project" value="TreeGrafter"/>
</dbReference>
<evidence type="ECO:0000313" key="2">
    <source>
        <dbReference type="EMBL" id="KPM10170.1"/>
    </source>
</evidence>
<dbReference type="InterPro" id="IPR007052">
    <property type="entry name" value="CS_dom"/>
</dbReference>
<protein>
    <submittedName>
        <fullName evidence="2">Prostaglandin E synthase 3-like protein</fullName>
    </submittedName>
</protein>
<dbReference type="FunFam" id="2.60.40.790:FF:000039">
    <property type="entry name" value="CS domain containing protein"/>
    <property type="match status" value="1"/>
</dbReference>
<dbReference type="GO" id="GO:0051087">
    <property type="term" value="F:protein-folding chaperone binding"/>
    <property type="evidence" value="ECO:0007669"/>
    <property type="project" value="TreeGrafter"/>
</dbReference>
<dbReference type="Gene3D" id="2.60.40.790">
    <property type="match status" value="1"/>
</dbReference>
<comment type="caution">
    <text evidence="2">The sequence shown here is derived from an EMBL/GenBank/DDBJ whole genome shotgun (WGS) entry which is preliminary data.</text>
</comment>
<dbReference type="GO" id="GO:0006457">
    <property type="term" value="P:protein folding"/>
    <property type="evidence" value="ECO:0007669"/>
    <property type="project" value="TreeGrafter"/>
</dbReference>
<organism evidence="2 3">
    <name type="scientific">Sarcoptes scabiei</name>
    <name type="common">Itch mite</name>
    <name type="synonym">Acarus scabiei</name>
    <dbReference type="NCBI Taxonomy" id="52283"/>
    <lineage>
        <taxon>Eukaryota</taxon>
        <taxon>Metazoa</taxon>
        <taxon>Ecdysozoa</taxon>
        <taxon>Arthropoda</taxon>
        <taxon>Chelicerata</taxon>
        <taxon>Arachnida</taxon>
        <taxon>Acari</taxon>
        <taxon>Acariformes</taxon>
        <taxon>Sarcoptiformes</taxon>
        <taxon>Astigmata</taxon>
        <taxon>Psoroptidia</taxon>
        <taxon>Sarcoptoidea</taxon>
        <taxon>Sarcoptidae</taxon>
        <taxon>Sarcoptinae</taxon>
        <taxon>Sarcoptes</taxon>
    </lineage>
</organism>
<evidence type="ECO:0000313" key="3">
    <source>
        <dbReference type="Proteomes" id="UP000616769"/>
    </source>
</evidence>
<dbReference type="EMBL" id="JXLN01014640">
    <property type="protein sequence ID" value="KPM10170.1"/>
    <property type="molecule type" value="Genomic_DNA"/>
</dbReference>
<dbReference type="InterPro" id="IPR008978">
    <property type="entry name" value="HSP20-like_chaperone"/>
</dbReference>
<dbReference type="PANTHER" id="PTHR22932:SF1">
    <property type="entry name" value="CO-CHAPERONE PROTEIN DAF-41"/>
    <property type="match status" value="1"/>
</dbReference>
<dbReference type="CDD" id="cd06465">
    <property type="entry name" value="p23_hB-ind1_like"/>
    <property type="match status" value="1"/>
</dbReference>
<dbReference type="PANTHER" id="PTHR22932">
    <property type="entry name" value="TELOMERASE-BINDING PROTEIN P23 HSP90 CO-CHAPERONE"/>
    <property type="match status" value="1"/>
</dbReference>
<evidence type="ECO:0000256" key="1">
    <source>
        <dbReference type="ARBA" id="ARBA00025733"/>
    </source>
</evidence>
<dbReference type="GO" id="GO:0005634">
    <property type="term" value="C:nucleus"/>
    <property type="evidence" value="ECO:0007669"/>
    <property type="project" value="TreeGrafter"/>
</dbReference>
<dbReference type="SUPFAM" id="SSF49764">
    <property type="entry name" value="HSP20-like chaperones"/>
    <property type="match status" value="1"/>
</dbReference>
<dbReference type="AlphaFoldDB" id="A0A132AI94"/>
<dbReference type="GO" id="GO:0005829">
    <property type="term" value="C:cytosol"/>
    <property type="evidence" value="ECO:0007669"/>
    <property type="project" value="TreeGrafter"/>
</dbReference>
<dbReference type="Proteomes" id="UP000616769">
    <property type="component" value="Unassembled WGS sequence"/>
</dbReference>
<dbReference type="Pfam" id="PF04969">
    <property type="entry name" value="CS"/>
    <property type="match status" value="1"/>
</dbReference>
<accession>A0A132AI94</accession>
<dbReference type="OrthoDB" id="1564555at2759"/>
<dbReference type="PROSITE" id="PS51203">
    <property type="entry name" value="CS"/>
    <property type="match status" value="1"/>
</dbReference>
<dbReference type="GO" id="GO:0051879">
    <property type="term" value="F:Hsp90 protein binding"/>
    <property type="evidence" value="ECO:0007669"/>
    <property type="project" value="InterPro"/>
</dbReference>
<name>A0A132AI94_SARSC</name>
<gene>
    <name evidence="2" type="ORF">QR98_0087200</name>
</gene>